<protein>
    <submittedName>
        <fullName evidence="2">Uncharacterized protein</fullName>
    </submittedName>
</protein>
<organism evidence="2 3">
    <name type="scientific">Vespula vulgaris</name>
    <name type="common">Yellow jacket</name>
    <name type="synonym">Wasp</name>
    <dbReference type="NCBI Taxonomy" id="7454"/>
    <lineage>
        <taxon>Eukaryota</taxon>
        <taxon>Metazoa</taxon>
        <taxon>Ecdysozoa</taxon>
        <taxon>Arthropoda</taxon>
        <taxon>Hexapoda</taxon>
        <taxon>Insecta</taxon>
        <taxon>Pterygota</taxon>
        <taxon>Neoptera</taxon>
        <taxon>Endopterygota</taxon>
        <taxon>Hymenoptera</taxon>
        <taxon>Apocrita</taxon>
        <taxon>Aculeata</taxon>
        <taxon>Vespoidea</taxon>
        <taxon>Vespidae</taxon>
        <taxon>Vespinae</taxon>
        <taxon>Vespula</taxon>
    </lineage>
</organism>
<gene>
    <name evidence="2" type="ORF">HZH66_008498</name>
</gene>
<sequence>MLLPACNYTKRNKDEIEKKDVFFTPLSPSLPPPSSPSPPPPPPPPPPPHLLHALYPPTCSCSNDEPEMD</sequence>
<comment type="caution">
    <text evidence="2">The sequence shown here is derived from an EMBL/GenBank/DDBJ whole genome shotgun (WGS) entry which is preliminary data.</text>
</comment>
<feature type="compositionally biased region" description="Pro residues" evidence="1">
    <location>
        <begin position="28"/>
        <end position="49"/>
    </location>
</feature>
<feature type="region of interest" description="Disordered" evidence="1">
    <location>
        <begin position="23"/>
        <end position="69"/>
    </location>
</feature>
<accession>A0A834JRA5</accession>
<keyword evidence="3" id="KW-1185">Reference proteome</keyword>
<evidence type="ECO:0000313" key="3">
    <source>
        <dbReference type="Proteomes" id="UP000614350"/>
    </source>
</evidence>
<proteinExistence type="predicted"/>
<dbReference type="Proteomes" id="UP000614350">
    <property type="component" value="Unassembled WGS sequence"/>
</dbReference>
<reference evidence="2" key="1">
    <citation type="journal article" date="2020" name="G3 (Bethesda)">
        <title>High-Quality Assemblies for Three Invasive Social Wasps from the &lt;i&gt;Vespula&lt;/i&gt; Genus.</title>
        <authorList>
            <person name="Harrop T.W.R."/>
            <person name="Guhlin J."/>
            <person name="McLaughlin G.M."/>
            <person name="Permina E."/>
            <person name="Stockwell P."/>
            <person name="Gilligan J."/>
            <person name="Le Lec M.F."/>
            <person name="Gruber M.A.M."/>
            <person name="Quinn O."/>
            <person name="Lovegrove M."/>
            <person name="Duncan E.J."/>
            <person name="Remnant E.J."/>
            <person name="Van Eeckhoven J."/>
            <person name="Graham B."/>
            <person name="Knapp R.A."/>
            <person name="Langford K.W."/>
            <person name="Kronenberg Z."/>
            <person name="Press M.O."/>
            <person name="Eacker S.M."/>
            <person name="Wilson-Rankin E.E."/>
            <person name="Purcell J."/>
            <person name="Lester P.J."/>
            <person name="Dearden P.K."/>
        </authorList>
    </citation>
    <scope>NUCLEOTIDE SEQUENCE</scope>
    <source>
        <strain evidence="2">Marl-1</strain>
    </source>
</reference>
<dbReference type="AlphaFoldDB" id="A0A834JRA5"/>
<evidence type="ECO:0000256" key="1">
    <source>
        <dbReference type="SAM" id="MobiDB-lite"/>
    </source>
</evidence>
<evidence type="ECO:0000313" key="2">
    <source>
        <dbReference type="EMBL" id="KAF7392665.1"/>
    </source>
</evidence>
<name>A0A834JRA5_VESVU</name>
<dbReference type="EMBL" id="JACSEA010000009">
    <property type="protein sequence ID" value="KAF7392665.1"/>
    <property type="molecule type" value="Genomic_DNA"/>
</dbReference>